<gene>
    <name evidence="1" type="ORF">MM415B03410_0008</name>
</gene>
<dbReference type="AlphaFoldDB" id="A0A6M3L9C4"/>
<organism evidence="1">
    <name type="scientific">viral metagenome</name>
    <dbReference type="NCBI Taxonomy" id="1070528"/>
    <lineage>
        <taxon>unclassified sequences</taxon>
        <taxon>metagenomes</taxon>
        <taxon>organismal metagenomes</taxon>
    </lineage>
</organism>
<sequence>MARVTRTITSDAFTDPVKLSGYFNLSISGTWTGTITVQRSFDLGDTWHDVDTFTANTEEYGLEPEHTNAVYYRIGAKSSAFTGGSCNLRLSN</sequence>
<reference evidence="1" key="1">
    <citation type="submission" date="2020-03" db="EMBL/GenBank/DDBJ databases">
        <title>The deep terrestrial virosphere.</title>
        <authorList>
            <person name="Holmfeldt K."/>
            <person name="Nilsson E."/>
            <person name="Simone D."/>
            <person name="Lopez-Fernandez M."/>
            <person name="Wu X."/>
            <person name="de Brujin I."/>
            <person name="Lundin D."/>
            <person name="Andersson A."/>
            <person name="Bertilsson S."/>
            <person name="Dopson M."/>
        </authorList>
    </citation>
    <scope>NUCLEOTIDE SEQUENCE</scope>
    <source>
        <strain evidence="1">MM415B03410</strain>
    </source>
</reference>
<name>A0A6M3L9C4_9ZZZZ</name>
<proteinExistence type="predicted"/>
<evidence type="ECO:0000313" key="1">
    <source>
        <dbReference type="EMBL" id="QJA91290.1"/>
    </source>
</evidence>
<protein>
    <submittedName>
        <fullName evidence="1">Uncharacterized protein</fullName>
    </submittedName>
</protein>
<accession>A0A6M3L9C4</accession>
<dbReference type="EMBL" id="MT142976">
    <property type="protein sequence ID" value="QJA91290.1"/>
    <property type="molecule type" value="Genomic_DNA"/>
</dbReference>